<dbReference type="SMART" id="SM00343">
    <property type="entry name" value="ZnF_C2HC"/>
    <property type="match status" value="1"/>
</dbReference>
<dbReference type="InterPro" id="IPR036875">
    <property type="entry name" value="Znf_CCHC_sf"/>
</dbReference>
<keyword evidence="1" id="KW-0862">Zinc</keyword>
<dbReference type="GeneID" id="117656147"/>
<accession>A0ABM3YU12</accession>
<evidence type="ECO:0000313" key="5">
    <source>
        <dbReference type="RefSeq" id="XP_060539601.1"/>
    </source>
</evidence>
<dbReference type="PANTHER" id="PTHR33166">
    <property type="entry name" value="GAG_P30 DOMAIN-CONTAINING PROTEIN"/>
    <property type="match status" value="1"/>
</dbReference>
<dbReference type="Gene3D" id="1.10.375.10">
    <property type="entry name" value="Human Immunodeficiency Virus Type 1 Capsid Protein"/>
    <property type="match status" value="1"/>
</dbReference>
<feature type="domain" description="CCHC-type" evidence="3">
    <location>
        <begin position="498"/>
        <end position="515"/>
    </location>
</feature>
<dbReference type="InterPro" id="IPR010999">
    <property type="entry name" value="Retrovr_matrix"/>
</dbReference>
<dbReference type="Gene3D" id="4.10.60.10">
    <property type="entry name" value="Zinc finger, CCHC-type"/>
    <property type="match status" value="1"/>
</dbReference>
<evidence type="ECO:0000313" key="4">
    <source>
        <dbReference type="Proteomes" id="UP001652622"/>
    </source>
</evidence>
<feature type="region of interest" description="Disordered" evidence="2">
    <location>
        <begin position="176"/>
        <end position="196"/>
    </location>
</feature>
<feature type="region of interest" description="Disordered" evidence="2">
    <location>
        <begin position="460"/>
        <end position="497"/>
    </location>
</feature>
<keyword evidence="1" id="KW-0863">Zinc-finger</keyword>
<name>A0ABM3YU12_PANGU</name>
<evidence type="ECO:0000256" key="1">
    <source>
        <dbReference type="PROSITE-ProRule" id="PRU00047"/>
    </source>
</evidence>
<evidence type="ECO:0000256" key="2">
    <source>
        <dbReference type="SAM" id="MobiDB-lite"/>
    </source>
</evidence>
<dbReference type="Pfam" id="PF02093">
    <property type="entry name" value="Gag_p30"/>
    <property type="match status" value="1"/>
</dbReference>
<dbReference type="SUPFAM" id="SSF47943">
    <property type="entry name" value="Retrovirus capsid protein, N-terminal core domain"/>
    <property type="match status" value="1"/>
</dbReference>
<dbReference type="PROSITE" id="PS50158">
    <property type="entry name" value="ZF_CCHC"/>
    <property type="match status" value="1"/>
</dbReference>
<keyword evidence="1" id="KW-0479">Metal-binding</keyword>
<protein>
    <submittedName>
        <fullName evidence="5">Uncharacterized protein LOC117656147 isoform X3</fullName>
    </submittedName>
</protein>
<dbReference type="SUPFAM" id="SSF57756">
    <property type="entry name" value="Retrovirus zinc finger-like domains"/>
    <property type="match status" value="1"/>
</dbReference>
<dbReference type="Pfam" id="PF00098">
    <property type="entry name" value="zf-CCHC"/>
    <property type="match status" value="1"/>
</dbReference>
<dbReference type="InterPro" id="IPR001878">
    <property type="entry name" value="Znf_CCHC"/>
</dbReference>
<organism evidence="4 5">
    <name type="scientific">Pantherophis guttatus</name>
    <name type="common">Corn snake</name>
    <name type="synonym">Elaphe guttata</name>
    <dbReference type="NCBI Taxonomy" id="94885"/>
    <lineage>
        <taxon>Eukaryota</taxon>
        <taxon>Metazoa</taxon>
        <taxon>Chordata</taxon>
        <taxon>Craniata</taxon>
        <taxon>Vertebrata</taxon>
        <taxon>Euteleostomi</taxon>
        <taxon>Lepidosauria</taxon>
        <taxon>Squamata</taxon>
        <taxon>Bifurcata</taxon>
        <taxon>Unidentata</taxon>
        <taxon>Episquamata</taxon>
        <taxon>Toxicofera</taxon>
        <taxon>Serpentes</taxon>
        <taxon>Colubroidea</taxon>
        <taxon>Colubridae</taxon>
        <taxon>Colubrinae</taxon>
        <taxon>Pantherophis</taxon>
    </lineage>
</organism>
<dbReference type="SUPFAM" id="SSF47836">
    <property type="entry name" value="Retroviral matrix proteins"/>
    <property type="match status" value="1"/>
</dbReference>
<dbReference type="InterPro" id="IPR003036">
    <property type="entry name" value="Gag_P30"/>
</dbReference>
<dbReference type="Proteomes" id="UP001652622">
    <property type="component" value="Unplaced"/>
</dbReference>
<dbReference type="InterPro" id="IPR050462">
    <property type="entry name" value="Retroviral_Gag-Pol_poly"/>
</dbReference>
<sequence length="535" mass="60644">MGLSWSKRSENTNNEIPSIPPISPLGELLTQWTEDWLKVYTKQLDKVAMINYCTRVWPKFILIKPNYRWSKFGESDPYWINALKKVLEGKKLISQLPYVEPWFHVQWFDPFPPRDSRVLYGEEEEETRWDPLAYATCPPLPPPYNPNAAGAVVGLAGAAAARSSGGVPSTVRQYQQIKRESEEVPTPVRPPSPRKTRLQTKKMLPLREMPNGLTGAGLPVTTFVNVPLTSSDLRNYKSNMPSLQADPIKLSESLDLFLGPNLYTYAELQHILGYLFSPEERSQIRKAAMAYWDKTQVGAAQPVAAETKFPLADPGWNNNNAADRGQMEDLKRIILQGVKTAVPQGKNLTKAFEVEQLRDETPSVFLERIKDNLNKYSGLSPETPAYESLMKMQFVTKAWPDIKKKIQKIDDWAGSDITALLKEAQKVYVNRDETKTRQKSQMMVSVMKAANKPADRKEVVGRGRNFGKNPSTVLKQRPGIGRGFPQLRRPGISGQESRKCFACGKEGHFARNCPEKRRSQRMEPRLYTLMGEEDD</sequence>
<reference evidence="5" key="1">
    <citation type="submission" date="2025-08" db="UniProtKB">
        <authorList>
            <consortium name="RefSeq"/>
        </authorList>
    </citation>
    <scope>IDENTIFICATION</scope>
    <source>
        <tissue evidence="5">Blood</tissue>
    </source>
</reference>
<dbReference type="InterPro" id="IPR008919">
    <property type="entry name" value="Retrov_capsid_N"/>
</dbReference>
<keyword evidence="4" id="KW-1185">Reference proteome</keyword>
<dbReference type="RefSeq" id="XP_060539601.1">
    <property type="nucleotide sequence ID" value="XM_060683618.1"/>
</dbReference>
<evidence type="ECO:0000259" key="3">
    <source>
        <dbReference type="PROSITE" id="PS50158"/>
    </source>
</evidence>
<proteinExistence type="predicted"/>
<gene>
    <name evidence="5" type="primary">LOC117656147</name>
</gene>